<comment type="caution">
    <text evidence="1">The sequence shown here is derived from an EMBL/GenBank/DDBJ whole genome shotgun (WGS) entry which is preliminary data.</text>
</comment>
<gene>
    <name evidence="1" type="ORF">H9841_12375</name>
</gene>
<dbReference type="EMBL" id="DXDX01000219">
    <property type="protein sequence ID" value="HIY22680.1"/>
    <property type="molecule type" value="Genomic_DNA"/>
</dbReference>
<protein>
    <submittedName>
        <fullName evidence="1">Uncharacterized protein</fullName>
    </submittedName>
</protein>
<proteinExistence type="predicted"/>
<organism evidence="1 2">
    <name type="scientific">Candidatus Flavonifractor merdigallinarum</name>
    <dbReference type="NCBI Taxonomy" id="2838589"/>
    <lineage>
        <taxon>Bacteria</taxon>
        <taxon>Bacillati</taxon>
        <taxon>Bacillota</taxon>
        <taxon>Clostridia</taxon>
        <taxon>Eubacteriales</taxon>
        <taxon>Oscillospiraceae</taxon>
        <taxon>Flavonifractor</taxon>
    </lineage>
</organism>
<dbReference type="Proteomes" id="UP000823868">
    <property type="component" value="Unassembled WGS sequence"/>
</dbReference>
<name>A0A9D1YBA0_9FIRM</name>
<evidence type="ECO:0000313" key="2">
    <source>
        <dbReference type="Proteomes" id="UP000823868"/>
    </source>
</evidence>
<reference evidence="1" key="2">
    <citation type="submission" date="2021-04" db="EMBL/GenBank/DDBJ databases">
        <authorList>
            <person name="Gilroy R."/>
        </authorList>
    </citation>
    <scope>NUCLEOTIDE SEQUENCE</scope>
    <source>
        <strain evidence="1">ChiBcec16_6824</strain>
    </source>
</reference>
<accession>A0A9D1YBA0</accession>
<reference evidence="1" key="1">
    <citation type="journal article" date="2021" name="PeerJ">
        <title>Extensive microbial diversity within the chicken gut microbiome revealed by metagenomics and culture.</title>
        <authorList>
            <person name="Gilroy R."/>
            <person name="Ravi A."/>
            <person name="Getino M."/>
            <person name="Pursley I."/>
            <person name="Horton D.L."/>
            <person name="Alikhan N.F."/>
            <person name="Baker D."/>
            <person name="Gharbi K."/>
            <person name="Hall N."/>
            <person name="Watson M."/>
            <person name="Adriaenssens E.M."/>
            <person name="Foster-Nyarko E."/>
            <person name="Jarju S."/>
            <person name="Secka A."/>
            <person name="Antonio M."/>
            <person name="Oren A."/>
            <person name="Chaudhuri R.R."/>
            <person name="La Ragione R."/>
            <person name="Hildebrand F."/>
            <person name="Pallen M.J."/>
        </authorList>
    </citation>
    <scope>NUCLEOTIDE SEQUENCE</scope>
    <source>
        <strain evidence="1">ChiBcec16_6824</strain>
    </source>
</reference>
<evidence type="ECO:0000313" key="1">
    <source>
        <dbReference type="EMBL" id="HIY22680.1"/>
    </source>
</evidence>
<sequence length="151" mass="16870">MNISDIINVTITMVLVVIEGSLDADANTFEISLPTTDSDILIASINGQAAMLAQAALKLFWEIMFYTVPNVLDSRIEVHVETTTHDGFYEKIILPADVDINDRSINLSNLVDDVGIQMKRDLTDLLIDMVKAHLNYDSVVDNQCYQIEKHS</sequence>
<dbReference type="AlphaFoldDB" id="A0A9D1YBA0"/>